<feature type="signal peptide" evidence="1">
    <location>
        <begin position="1"/>
        <end position="16"/>
    </location>
</feature>
<evidence type="ECO:0000313" key="3">
    <source>
        <dbReference type="Proteomes" id="UP000030665"/>
    </source>
</evidence>
<dbReference type="OrthoDB" id="10354152at2759"/>
<proteinExistence type="predicted"/>
<dbReference type="Proteomes" id="UP000030665">
    <property type="component" value="Unassembled WGS sequence"/>
</dbReference>
<gene>
    <name evidence="2" type="ORF">TTRE_0000586101</name>
</gene>
<accession>A0A077ZCJ5</accession>
<name>A0A077ZCJ5_TRITR</name>
<keyword evidence="3" id="KW-1185">Reference proteome</keyword>
<feature type="chain" id="PRO_5001728609" evidence="1">
    <location>
        <begin position="17"/>
        <end position="134"/>
    </location>
</feature>
<dbReference type="PROSITE" id="PS51257">
    <property type="entry name" value="PROKAR_LIPOPROTEIN"/>
    <property type="match status" value="1"/>
</dbReference>
<keyword evidence="1" id="KW-0732">Signal</keyword>
<organism evidence="2 3">
    <name type="scientific">Trichuris trichiura</name>
    <name type="common">Whipworm</name>
    <name type="synonym">Trichocephalus trichiurus</name>
    <dbReference type="NCBI Taxonomy" id="36087"/>
    <lineage>
        <taxon>Eukaryota</taxon>
        <taxon>Metazoa</taxon>
        <taxon>Ecdysozoa</taxon>
        <taxon>Nematoda</taxon>
        <taxon>Enoplea</taxon>
        <taxon>Dorylaimia</taxon>
        <taxon>Trichinellida</taxon>
        <taxon>Trichuridae</taxon>
        <taxon>Trichuris</taxon>
    </lineage>
</organism>
<evidence type="ECO:0000313" key="2">
    <source>
        <dbReference type="EMBL" id="CDW57569.1"/>
    </source>
</evidence>
<reference evidence="2" key="2">
    <citation type="submission" date="2014-03" db="EMBL/GenBank/DDBJ databases">
        <title>The whipworm genome and dual-species transcriptomics of an intimate host-pathogen interaction.</title>
        <authorList>
            <person name="Foth B.J."/>
            <person name="Tsai I.J."/>
            <person name="Reid A.J."/>
            <person name="Bancroft A.J."/>
            <person name="Nichol S."/>
            <person name="Tracey A."/>
            <person name="Holroyd N."/>
            <person name="Cotton J.A."/>
            <person name="Stanley E.J."/>
            <person name="Zarowiecki M."/>
            <person name="Liu J.Z."/>
            <person name="Huckvale T."/>
            <person name="Cooper P.J."/>
            <person name="Grencis R.K."/>
            <person name="Berriman M."/>
        </authorList>
    </citation>
    <scope>NUCLEOTIDE SEQUENCE [LARGE SCALE GENOMIC DNA]</scope>
</reference>
<sequence>MKQIFVLLILSGYACAQLFPPGGYSVLQSVIAARPPGFQLYDRSFYGGKNACEALSDVADRQLQWARTSNLPSDQKKRYMDTLRTIKREAKKAGRKNQDLMQCSQFLNLYMRPAGGYGYGYRPGYPRPIYPGWG</sequence>
<dbReference type="AlphaFoldDB" id="A0A077ZCJ5"/>
<protein>
    <submittedName>
        <fullName evidence="2">Transcription state regulatory protein AbrB</fullName>
    </submittedName>
</protein>
<reference evidence="2" key="1">
    <citation type="submission" date="2014-01" db="EMBL/GenBank/DDBJ databases">
        <authorList>
            <person name="Aslett M."/>
        </authorList>
    </citation>
    <scope>NUCLEOTIDE SEQUENCE</scope>
</reference>
<dbReference type="EMBL" id="HG806181">
    <property type="protein sequence ID" value="CDW57569.1"/>
    <property type="molecule type" value="Genomic_DNA"/>
</dbReference>
<evidence type="ECO:0000256" key="1">
    <source>
        <dbReference type="SAM" id="SignalP"/>
    </source>
</evidence>